<dbReference type="RefSeq" id="WP_090398783.1">
    <property type="nucleotide sequence ID" value="NZ_FNEN01000008.1"/>
</dbReference>
<evidence type="ECO:0000256" key="5">
    <source>
        <dbReference type="ARBA" id="ARBA00023136"/>
    </source>
</evidence>
<feature type="transmembrane region" description="Helical" evidence="6">
    <location>
        <begin position="38"/>
        <end position="66"/>
    </location>
</feature>
<dbReference type="InterPro" id="IPR032816">
    <property type="entry name" value="VTT_dom"/>
</dbReference>
<keyword evidence="4 6" id="KW-1133">Transmembrane helix</keyword>
<dbReference type="PANTHER" id="PTHR12677">
    <property type="entry name" value="GOLGI APPARATUS MEMBRANE PROTEIN TVP38-RELATED"/>
    <property type="match status" value="1"/>
</dbReference>
<evidence type="ECO:0000256" key="3">
    <source>
        <dbReference type="ARBA" id="ARBA00022692"/>
    </source>
</evidence>
<keyword evidence="3 6" id="KW-0812">Transmembrane</keyword>
<evidence type="ECO:0000313" key="8">
    <source>
        <dbReference type="EMBL" id="SDI91921.1"/>
    </source>
</evidence>
<organism evidence="8 9">
    <name type="scientific">Natribacillus halophilus</name>
    <dbReference type="NCBI Taxonomy" id="549003"/>
    <lineage>
        <taxon>Bacteria</taxon>
        <taxon>Bacillati</taxon>
        <taxon>Bacillota</taxon>
        <taxon>Bacilli</taxon>
        <taxon>Bacillales</taxon>
        <taxon>Bacillaceae</taxon>
        <taxon>Natribacillus</taxon>
    </lineage>
</organism>
<dbReference type="Proteomes" id="UP000198853">
    <property type="component" value="Unassembled WGS sequence"/>
</dbReference>
<sequence>MYRKIFVFLFLALLAGTVFIYGENIALWIDDHGTESIVVTSVLATLMSLFPVIPYPIIGGIIGAIYGSYLGSLVTWIGSSMASIIMFAFVRFGYQDWGLKILGKYGVIAKVTMLFERNAFMTIFLTRLIPIVPSIIVNIYSALSRVRFWNYTIASSVGKIPSMILFATVGSTIVRNPADLLYVGLYYGTFLLIVYGCYRLWNRYVAREKTQVADQSRHDF</sequence>
<reference evidence="8 9" key="1">
    <citation type="submission" date="2016-10" db="EMBL/GenBank/DDBJ databases">
        <authorList>
            <person name="de Groot N.N."/>
        </authorList>
    </citation>
    <scope>NUCLEOTIDE SEQUENCE [LARGE SCALE GENOMIC DNA]</scope>
    <source>
        <strain evidence="8 9">DSM 21771</strain>
    </source>
</reference>
<dbReference type="GO" id="GO:0005886">
    <property type="term" value="C:plasma membrane"/>
    <property type="evidence" value="ECO:0007669"/>
    <property type="project" value="UniProtKB-SubCell"/>
</dbReference>
<dbReference type="EMBL" id="FNEN01000008">
    <property type="protein sequence ID" value="SDI91921.1"/>
    <property type="molecule type" value="Genomic_DNA"/>
</dbReference>
<keyword evidence="5 6" id="KW-0472">Membrane</keyword>
<evidence type="ECO:0000259" key="7">
    <source>
        <dbReference type="Pfam" id="PF09335"/>
    </source>
</evidence>
<gene>
    <name evidence="8" type="ORF">SAMN04488123_108146</name>
</gene>
<comment type="subcellular location">
    <subcellularLocation>
        <location evidence="1 6">Cell membrane</location>
        <topology evidence="1 6">Multi-pass membrane protein</topology>
    </subcellularLocation>
</comment>
<dbReference type="PANTHER" id="PTHR12677:SF59">
    <property type="entry name" value="GOLGI APPARATUS MEMBRANE PROTEIN TVP38-RELATED"/>
    <property type="match status" value="1"/>
</dbReference>
<feature type="transmembrane region" description="Helical" evidence="6">
    <location>
        <begin position="180"/>
        <end position="201"/>
    </location>
</feature>
<accession>A0A1G8PHE7</accession>
<dbReference type="Pfam" id="PF09335">
    <property type="entry name" value="VTT_dom"/>
    <property type="match status" value="1"/>
</dbReference>
<feature type="transmembrane region" description="Helical" evidence="6">
    <location>
        <begin position="119"/>
        <end position="141"/>
    </location>
</feature>
<dbReference type="AlphaFoldDB" id="A0A1G8PHE7"/>
<feature type="domain" description="VTT" evidence="7">
    <location>
        <begin position="54"/>
        <end position="171"/>
    </location>
</feature>
<evidence type="ECO:0000313" key="9">
    <source>
        <dbReference type="Proteomes" id="UP000198853"/>
    </source>
</evidence>
<proteinExistence type="inferred from homology"/>
<dbReference type="OrthoDB" id="2381682at2"/>
<feature type="transmembrane region" description="Helical" evidence="6">
    <location>
        <begin position="73"/>
        <end position="94"/>
    </location>
</feature>
<name>A0A1G8PHE7_9BACI</name>
<evidence type="ECO:0000256" key="4">
    <source>
        <dbReference type="ARBA" id="ARBA00022989"/>
    </source>
</evidence>
<dbReference type="InterPro" id="IPR015414">
    <property type="entry name" value="TMEM64"/>
</dbReference>
<feature type="transmembrane region" description="Helical" evidence="6">
    <location>
        <begin position="148"/>
        <end position="174"/>
    </location>
</feature>
<keyword evidence="2 6" id="KW-1003">Cell membrane</keyword>
<keyword evidence="9" id="KW-1185">Reference proteome</keyword>
<evidence type="ECO:0000256" key="2">
    <source>
        <dbReference type="ARBA" id="ARBA00022475"/>
    </source>
</evidence>
<protein>
    <recommendedName>
        <fullName evidence="6">TVP38/TMEM64 family membrane protein</fullName>
    </recommendedName>
</protein>
<comment type="similarity">
    <text evidence="6">Belongs to the TVP38/TMEM64 family.</text>
</comment>
<evidence type="ECO:0000256" key="6">
    <source>
        <dbReference type="RuleBase" id="RU366058"/>
    </source>
</evidence>
<evidence type="ECO:0000256" key="1">
    <source>
        <dbReference type="ARBA" id="ARBA00004651"/>
    </source>
</evidence>